<evidence type="ECO:0000313" key="7">
    <source>
        <dbReference type="EMBL" id="KAG5464280.1"/>
    </source>
</evidence>
<dbReference type="Gene3D" id="2.30.29.30">
    <property type="entry name" value="Pleckstrin-homology domain (PH domain)/Phosphotyrosine-binding domain (PTB)"/>
    <property type="match status" value="1"/>
</dbReference>
<dbReference type="Gene3D" id="3.40.50.300">
    <property type="entry name" value="P-loop containing nucleotide triphosphate hydrolases"/>
    <property type="match status" value="1"/>
</dbReference>
<dbReference type="InterPro" id="IPR027417">
    <property type="entry name" value="P-loop_NTPase"/>
</dbReference>
<dbReference type="InterPro" id="IPR001849">
    <property type="entry name" value="PH_domain"/>
</dbReference>
<keyword evidence="1 3" id="KW-0547">Nucleotide-binding</keyword>
<feature type="binding site" evidence="3">
    <location>
        <begin position="1027"/>
        <end position="1034"/>
    </location>
    <ligand>
        <name>GTP</name>
        <dbReference type="ChEBI" id="CHEBI:37565"/>
    </ligand>
</feature>
<feature type="domain" description="PH" evidence="6">
    <location>
        <begin position="14"/>
        <end position="118"/>
    </location>
</feature>
<proteinExistence type="predicted"/>
<dbReference type="GO" id="GO:0005525">
    <property type="term" value="F:GTP binding"/>
    <property type="evidence" value="ECO:0007669"/>
    <property type="project" value="UniProtKB-KW"/>
</dbReference>
<evidence type="ECO:0000259" key="6">
    <source>
        <dbReference type="PROSITE" id="PS50003"/>
    </source>
</evidence>
<evidence type="ECO:0000256" key="1">
    <source>
        <dbReference type="ARBA" id="ARBA00022741"/>
    </source>
</evidence>
<keyword evidence="4" id="KW-0460">Magnesium</keyword>
<dbReference type="OrthoDB" id="240915at2759"/>
<feature type="binding site" evidence="3">
    <location>
        <position position="1072"/>
    </location>
    <ligand>
        <name>GTP</name>
        <dbReference type="ChEBI" id="CHEBI:37565"/>
    </ligand>
</feature>
<gene>
    <name evidence="7" type="ORF">LSCM1_00461</name>
</gene>
<evidence type="ECO:0000256" key="5">
    <source>
        <dbReference type="SAM" id="MobiDB-lite"/>
    </source>
</evidence>
<dbReference type="Pfam" id="PF00025">
    <property type="entry name" value="Arf"/>
    <property type="match status" value="1"/>
</dbReference>
<dbReference type="GeneID" id="92510624"/>
<feature type="binding site" evidence="4">
    <location>
        <position position="1034"/>
    </location>
    <ligand>
        <name>Mg(2+)</name>
        <dbReference type="ChEBI" id="CHEBI:18420"/>
    </ligand>
</feature>
<dbReference type="Pfam" id="PF00169">
    <property type="entry name" value="PH"/>
    <property type="match status" value="1"/>
</dbReference>
<dbReference type="InterPro" id="IPR011993">
    <property type="entry name" value="PH-like_dom_sf"/>
</dbReference>
<feature type="compositionally biased region" description="Polar residues" evidence="5">
    <location>
        <begin position="913"/>
        <end position="932"/>
    </location>
</feature>
<dbReference type="AlphaFoldDB" id="A0A836GFI3"/>
<keyword evidence="4" id="KW-0479">Metal-binding</keyword>
<dbReference type="RefSeq" id="XP_067174217.1">
    <property type="nucleotide sequence ID" value="XM_067318112.1"/>
</dbReference>
<protein>
    <recommendedName>
        <fullName evidence="6">PH domain-containing protein</fullName>
    </recommendedName>
</protein>
<evidence type="ECO:0000313" key="8">
    <source>
        <dbReference type="Proteomes" id="UP000673552"/>
    </source>
</evidence>
<dbReference type="SUPFAM" id="SSF50729">
    <property type="entry name" value="PH domain-like"/>
    <property type="match status" value="1"/>
</dbReference>
<keyword evidence="2 3" id="KW-0342">GTP-binding</keyword>
<feature type="binding site" evidence="4">
    <location>
        <position position="1050"/>
    </location>
    <ligand>
        <name>Mg(2+)</name>
        <dbReference type="ChEBI" id="CHEBI:18420"/>
    </ligand>
</feature>
<reference evidence="7 8" key="1">
    <citation type="submission" date="2021-03" db="EMBL/GenBank/DDBJ databases">
        <title>Leishmania (Mundinia) martiniquensis Genome sequencing and assembly.</title>
        <authorList>
            <person name="Almutairi H."/>
            <person name="Gatherer D."/>
        </authorList>
    </citation>
    <scope>NUCLEOTIDE SEQUENCE [LARGE SCALE GENOMIC DNA]</scope>
    <source>
        <strain evidence="7">LSCM1</strain>
    </source>
</reference>
<dbReference type="PROSITE" id="PS50003">
    <property type="entry name" value="PH_DOMAIN"/>
    <property type="match status" value="1"/>
</dbReference>
<evidence type="ECO:0000256" key="3">
    <source>
        <dbReference type="PIRSR" id="PIRSR606689-1"/>
    </source>
</evidence>
<evidence type="ECO:0000256" key="4">
    <source>
        <dbReference type="PIRSR" id="PIRSR606689-2"/>
    </source>
</evidence>
<organism evidence="7 8">
    <name type="scientific">Leishmania martiniquensis</name>
    <dbReference type="NCBI Taxonomy" id="1580590"/>
    <lineage>
        <taxon>Eukaryota</taxon>
        <taxon>Discoba</taxon>
        <taxon>Euglenozoa</taxon>
        <taxon>Kinetoplastea</taxon>
        <taxon>Metakinetoplastina</taxon>
        <taxon>Trypanosomatida</taxon>
        <taxon>Trypanosomatidae</taxon>
        <taxon>Leishmaniinae</taxon>
        <taxon>Leishmania</taxon>
    </lineage>
</organism>
<dbReference type="SUPFAM" id="SSF52540">
    <property type="entry name" value="P-loop containing nucleoside triphosphate hydrolases"/>
    <property type="match status" value="1"/>
</dbReference>
<dbReference type="PANTHER" id="PTHR46090">
    <property type="entry name" value="ADP-RIBOSYLATION FACTOR-LIKE PROTEIN 13B"/>
    <property type="match status" value="1"/>
</dbReference>
<dbReference type="GO" id="GO:0003924">
    <property type="term" value="F:GTPase activity"/>
    <property type="evidence" value="ECO:0007669"/>
    <property type="project" value="InterPro"/>
</dbReference>
<dbReference type="GO" id="GO:0046872">
    <property type="term" value="F:metal ion binding"/>
    <property type="evidence" value="ECO:0007669"/>
    <property type="project" value="UniProtKB-KW"/>
</dbReference>
<dbReference type="SMART" id="SM00233">
    <property type="entry name" value="PH"/>
    <property type="match status" value="1"/>
</dbReference>
<feature type="region of interest" description="Disordered" evidence="5">
    <location>
        <begin position="860"/>
        <end position="985"/>
    </location>
</feature>
<feature type="compositionally biased region" description="Basic and acidic residues" evidence="5">
    <location>
        <begin position="951"/>
        <end position="963"/>
    </location>
</feature>
<sequence length="1269" mass="140080">MEGTMSELVSQHGPTPHMGLLRCQMERRDRHSLKGYKKRFWVVDERNGRLEVYKNDQEHVPIQVFRAADIRNVIYADDKQNRFFVMVVQTRGPRDIKFRMGSFEERESWSKAITHIMDVYSAINKHKNVLGMVLRRAKIVSESLGVNISIDSGRLLSEVPENLLQYVAEAVDIALASVTTIVRAFRGEGVDMPRSYILYVHAVTEEQSPQHCKETKYSPEGRTMTMNVCLLRVKSERVSFAVTQPDEVFQLVQSNVFRNPVIEGWIESEPNCARVCADIQSYLGLPATRRSWITFQWGQHVSNSARVEAFLQRFVTVRFFERALQSVRDAVVRVERLIADTNAHAASRSFMGSSPAAPARDGVSSSPISARRAMMTSGVALQSDSAAVFGNSVTTASIMAGGFGGGTGGGGGNTAGFHSRQPSTAAVGNTAVSAVAEAALAIRLIRENVAGLCIQLEKRVVEKGTAPPPIVTLHASEYEQHCRPAFLLMTKCRRVLPLRHRVTDDVLSDELFEVAYNAFLQQQLSLLRTELNGIFHKQVKVVIMWDLLFRAAAGLMTPLSVEELPHLLRLVKDVCLSRLQHVVQVLRHAHCDVPGHVEDNNYLYNAFCTCVGTVVVNFLPFTVSSDASVLEPTLRAGVLTDTLYCTKEEAMPSLMAALGHAHRSGSKAVRASAMGTGFSGVLLYAAEAKLGAWCEKYFSDPEHAIPDTRRQLVEDEFDSDTDETSVATLQDPDFGEAVAYERSAEIRVLTMERVVNAIYDSQRHAPVDLKIGSDDILRAIHAFISAFGGDRRPCKHDVARVLIINLQRLRQMYVRAVDDETTSLLTLEQARQLLRDFCEYESNEQYIDAALREVSTAGTDTASPLVESPSRLNAESHEPAALSKAEQHIDMGENGGAVGKSGGTQPSPPIHGQNETGMSAVSSCTLNGSGTVRRSNRRPSMSRRRYSLSSKRADTTTDAHSRESQPGPSAPMATGLTPSGSGLHIRVPSKTPDAFDFASVTEVALTELLPREARLARLAWRVGFVFGLENTGKSLIINSMRGIARPTVATVGLSQQVVAFDEWVWALNELGGRESFRTNWRYYARRIDTVHFLMFVLDVLNEQALGEAYQYLKEVTAHYHEAPLLVVFNNFREGHRRFDIAEFEALLHLDKLRRRHGAPVLSCVCDITVVHSKNRQLPRTLSSTLRSLSSLLLARAKGEHAGDEQVPAVPKVTASSIPTSAVGGRAGLAPSTREAPLPLKRNGSLWTLANSIDGVTAEASISRPQHRPF</sequence>
<comment type="caution">
    <text evidence="7">The sequence shown here is derived from an EMBL/GenBank/DDBJ whole genome shotgun (WGS) entry which is preliminary data.</text>
</comment>
<dbReference type="InterPro" id="IPR006689">
    <property type="entry name" value="Small_GTPase_ARF/SAR"/>
</dbReference>
<dbReference type="EMBL" id="JAFEUZ010000036">
    <property type="protein sequence ID" value="KAG5464280.1"/>
    <property type="molecule type" value="Genomic_DNA"/>
</dbReference>
<keyword evidence="8" id="KW-1185">Reference proteome</keyword>
<name>A0A836GFI3_9TRYP</name>
<dbReference type="KEGG" id="lmat:92510624"/>
<evidence type="ECO:0000256" key="2">
    <source>
        <dbReference type="ARBA" id="ARBA00023134"/>
    </source>
</evidence>
<feature type="binding site" evidence="3">
    <location>
        <begin position="1130"/>
        <end position="1133"/>
    </location>
    <ligand>
        <name>GTP</name>
        <dbReference type="ChEBI" id="CHEBI:37565"/>
    </ligand>
</feature>
<dbReference type="PANTHER" id="PTHR46090:SF2">
    <property type="entry name" value="ADP-RIBOSYLATION FACTOR-LIKE PROTEIN 13B"/>
    <property type="match status" value="1"/>
</dbReference>
<feature type="compositionally biased region" description="Basic residues" evidence="5">
    <location>
        <begin position="934"/>
        <end position="946"/>
    </location>
</feature>
<accession>A0A836GFI3</accession>
<dbReference type="InterPro" id="IPR051995">
    <property type="entry name" value="Ciliary_GTPase"/>
</dbReference>
<feature type="compositionally biased region" description="Gly residues" evidence="5">
    <location>
        <begin position="893"/>
        <end position="902"/>
    </location>
</feature>
<dbReference type="Proteomes" id="UP000673552">
    <property type="component" value="Chromosome 36"/>
</dbReference>